<proteinExistence type="predicted"/>
<sequence length="116" mass="13160">MSDTSAKDYRSTMQAAAKAYILRHQDEYLGDDERLYDRTCRYLVHGLEVPTFMAQRLVHLAMTEVASRVAIDRAQGDSTRLCLVHVRSGERALFPLRYLPLRLQPPMTLQAAAAAH</sequence>
<accession>A0A3M2HSL5</accession>
<gene>
    <name evidence="1" type="ORF">EA797_04370</name>
</gene>
<dbReference type="OrthoDB" id="6904776at2"/>
<evidence type="ECO:0000313" key="2">
    <source>
        <dbReference type="Proteomes" id="UP000269774"/>
    </source>
</evidence>
<dbReference type="AlphaFoldDB" id="A0A3M2HSL5"/>
<dbReference type="Proteomes" id="UP000269774">
    <property type="component" value="Unassembled WGS sequence"/>
</dbReference>
<keyword evidence="2" id="KW-1185">Reference proteome</keyword>
<name>A0A3M2HSL5_9GAMM</name>
<reference evidence="1 2" key="1">
    <citation type="submission" date="2018-10" db="EMBL/GenBank/DDBJ databases">
        <title>Pseudomonas zhaodongensis NEAU-ST5-21(T) genome.</title>
        <authorList>
            <person name="Peng J."/>
            <person name="Liu Z.-P."/>
        </authorList>
    </citation>
    <scope>NUCLEOTIDE SEQUENCE [LARGE SCALE GENOMIC DNA]</scope>
    <source>
        <strain evidence="1 2">NEAU-ST5-21</strain>
    </source>
</reference>
<dbReference type="EMBL" id="RFFM01000001">
    <property type="protein sequence ID" value="RMH92746.1"/>
    <property type="molecule type" value="Genomic_DNA"/>
</dbReference>
<protein>
    <submittedName>
        <fullName evidence="1">Uncharacterized protein</fullName>
    </submittedName>
</protein>
<organism evidence="1 2">
    <name type="scientific">Stutzerimonas zhaodongensis</name>
    <dbReference type="NCBI Taxonomy" id="1176257"/>
    <lineage>
        <taxon>Bacteria</taxon>
        <taxon>Pseudomonadati</taxon>
        <taxon>Pseudomonadota</taxon>
        <taxon>Gammaproteobacteria</taxon>
        <taxon>Pseudomonadales</taxon>
        <taxon>Pseudomonadaceae</taxon>
        <taxon>Stutzerimonas</taxon>
    </lineage>
</organism>
<evidence type="ECO:0000313" key="1">
    <source>
        <dbReference type="EMBL" id="RMH92746.1"/>
    </source>
</evidence>
<comment type="caution">
    <text evidence="1">The sequence shown here is derived from an EMBL/GenBank/DDBJ whole genome shotgun (WGS) entry which is preliminary data.</text>
</comment>